<feature type="non-terminal residue" evidence="1">
    <location>
        <position position="1"/>
    </location>
</feature>
<proteinExistence type="predicted"/>
<sequence>ARNTANLKTVVEMMDKYPVQLEDAYLRSKAIECRWEAIRPVTYMHPFMIPVGLTRSMEAAIETAWAEQKEPEALDDRIKQQGITLDLVVSIDPKLWKFSGKG</sequence>
<dbReference type="AlphaFoldDB" id="W2N9Y5"/>
<evidence type="ECO:0000313" key="1">
    <source>
        <dbReference type="EMBL" id="ETM44723.1"/>
    </source>
</evidence>
<organism evidence="1">
    <name type="scientific">Phytophthora nicotianae</name>
    <name type="common">Potato buckeye rot agent</name>
    <name type="synonym">Phytophthora parasitica</name>
    <dbReference type="NCBI Taxonomy" id="4792"/>
    <lineage>
        <taxon>Eukaryota</taxon>
        <taxon>Sar</taxon>
        <taxon>Stramenopiles</taxon>
        <taxon>Oomycota</taxon>
        <taxon>Peronosporomycetes</taxon>
        <taxon>Peronosporales</taxon>
        <taxon>Peronosporaceae</taxon>
        <taxon>Phytophthora</taxon>
    </lineage>
</organism>
<dbReference type="EMBL" id="KI693263">
    <property type="protein sequence ID" value="ETM44723.1"/>
    <property type="molecule type" value="Genomic_DNA"/>
</dbReference>
<protein>
    <submittedName>
        <fullName evidence="1">Uncharacterized protein</fullName>
    </submittedName>
</protein>
<dbReference type="Proteomes" id="UP000054532">
    <property type="component" value="Unassembled WGS sequence"/>
</dbReference>
<dbReference type="VEuPathDB" id="FungiDB:PPTG_21134"/>
<name>W2N9Y5_PHYNI</name>
<accession>W2N9Y5</accession>
<reference evidence="1" key="1">
    <citation type="submission" date="2013-11" db="EMBL/GenBank/DDBJ databases">
        <title>The Genome Sequence of Phytophthora parasitica IAC_01/95.</title>
        <authorList>
            <consortium name="The Broad Institute Genomics Platform"/>
            <person name="Russ C."/>
            <person name="Tyler B."/>
            <person name="Panabieres F."/>
            <person name="Shan W."/>
            <person name="Tripathy S."/>
            <person name="Grunwald N."/>
            <person name="Machado M."/>
            <person name="Johnson C.S."/>
            <person name="Arredondo F."/>
            <person name="Hong C."/>
            <person name="Coffey M."/>
            <person name="Young S.K."/>
            <person name="Zeng Q."/>
            <person name="Gargeya S."/>
            <person name="Fitzgerald M."/>
            <person name="Abouelleil A."/>
            <person name="Alvarado L."/>
            <person name="Chapman S.B."/>
            <person name="Gainer-Dewar J."/>
            <person name="Goldberg J."/>
            <person name="Griggs A."/>
            <person name="Gujja S."/>
            <person name="Hansen M."/>
            <person name="Howarth C."/>
            <person name="Imamovic A."/>
            <person name="Ireland A."/>
            <person name="Larimer J."/>
            <person name="McCowan C."/>
            <person name="Murphy C."/>
            <person name="Pearson M."/>
            <person name="Poon T.W."/>
            <person name="Priest M."/>
            <person name="Roberts A."/>
            <person name="Saif S."/>
            <person name="Shea T."/>
            <person name="Sykes S."/>
            <person name="Wortman J."/>
            <person name="Nusbaum C."/>
            <person name="Birren B."/>
        </authorList>
    </citation>
    <scope>NUCLEOTIDE SEQUENCE [LARGE SCALE GENOMIC DNA]</scope>
    <source>
        <strain evidence="1">IAC_01/95</strain>
    </source>
</reference>
<gene>
    <name evidence="1" type="ORF">L914_10069</name>
</gene>